<dbReference type="EMBL" id="BAABHX010000006">
    <property type="protein sequence ID" value="GAA5097697.1"/>
    <property type="molecule type" value="Genomic_DNA"/>
</dbReference>
<feature type="region of interest" description="Disordered" evidence="4">
    <location>
        <begin position="771"/>
        <end position="790"/>
    </location>
</feature>
<dbReference type="Gene3D" id="2.60.40.1120">
    <property type="entry name" value="Carboxypeptidase-like, regulatory domain"/>
    <property type="match status" value="1"/>
</dbReference>
<protein>
    <submittedName>
        <fullName evidence="6">Outer membrane beta-barrel family protein</fullName>
    </submittedName>
</protein>
<dbReference type="InterPro" id="IPR041700">
    <property type="entry name" value="OMP_b-brl_3"/>
</dbReference>
<dbReference type="PANTHER" id="PTHR40980:SF4">
    <property type="entry name" value="TONB-DEPENDENT RECEPTOR-LIKE BETA-BARREL DOMAIN-CONTAINING PROTEIN"/>
    <property type="match status" value="1"/>
</dbReference>
<dbReference type="InterPro" id="IPR037066">
    <property type="entry name" value="Plug_dom_sf"/>
</dbReference>
<dbReference type="Gene3D" id="2.170.130.10">
    <property type="entry name" value="TonB-dependent receptor, plug domain"/>
    <property type="match status" value="1"/>
</dbReference>
<dbReference type="PANTHER" id="PTHR40980">
    <property type="entry name" value="PLUG DOMAIN-CONTAINING PROTEIN"/>
    <property type="match status" value="1"/>
</dbReference>
<dbReference type="SUPFAM" id="SSF56935">
    <property type="entry name" value="Porins"/>
    <property type="match status" value="1"/>
</dbReference>
<evidence type="ECO:0000313" key="7">
    <source>
        <dbReference type="Proteomes" id="UP001500353"/>
    </source>
</evidence>
<evidence type="ECO:0000256" key="4">
    <source>
        <dbReference type="SAM" id="MobiDB-lite"/>
    </source>
</evidence>
<gene>
    <name evidence="6" type="ORF">GCM10023210_32990</name>
</gene>
<accession>A0ABP9MLI4</accession>
<name>A0ABP9MLI4_9FLAO</name>
<proteinExistence type="predicted"/>
<keyword evidence="3" id="KW-0998">Cell outer membrane</keyword>
<evidence type="ECO:0000256" key="3">
    <source>
        <dbReference type="ARBA" id="ARBA00023237"/>
    </source>
</evidence>
<comment type="caution">
    <text evidence="6">The sequence shown here is derived from an EMBL/GenBank/DDBJ whole genome shotgun (WGS) entry which is preliminary data.</text>
</comment>
<keyword evidence="2" id="KW-0472">Membrane</keyword>
<dbReference type="Pfam" id="PF14905">
    <property type="entry name" value="OMP_b-brl_3"/>
    <property type="match status" value="1"/>
</dbReference>
<reference evidence="7" key="1">
    <citation type="journal article" date="2019" name="Int. J. Syst. Evol. Microbiol.">
        <title>The Global Catalogue of Microorganisms (GCM) 10K type strain sequencing project: providing services to taxonomists for standard genome sequencing and annotation.</title>
        <authorList>
            <consortium name="The Broad Institute Genomics Platform"/>
            <consortium name="The Broad Institute Genome Sequencing Center for Infectious Disease"/>
            <person name="Wu L."/>
            <person name="Ma J."/>
        </authorList>
    </citation>
    <scope>NUCLEOTIDE SEQUENCE [LARGE SCALE GENOMIC DNA]</scope>
    <source>
        <strain evidence="7">JCM 18019</strain>
    </source>
</reference>
<dbReference type="SUPFAM" id="SSF49478">
    <property type="entry name" value="Cna protein B-type domain"/>
    <property type="match status" value="1"/>
</dbReference>
<dbReference type="InterPro" id="IPR036942">
    <property type="entry name" value="Beta-barrel_TonB_sf"/>
</dbReference>
<dbReference type="Proteomes" id="UP001500353">
    <property type="component" value="Unassembled WGS sequence"/>
</dbReference>
<feature type="domain" description="Outer membrane protein beta-barrel" evidence="5">
    <location>
        <begin position="357"/>
        <end position="764"/>
    </location>
</feature>
<organism evidence="6 7">
    <name type="scientific">Chryseobacterium ginsengisoli</name>
    <dbReference type="NCBI Taxonomy" id="363853"/>
    <lineage>
        <taxon>Bacteria</taxon>
        <taxon>Pseudomonadati</taxon>
        <taxon>Bacteroidota</taxon>
        <taxon>Flavobacteriia</taxon>
        <taxon>Flavobacteriales</taxon>
        <taxon>Weeksellaceae</taxon>
        <taxon>Chryseobacterium group</taxon>
        <taxon>Chryseobacterium</taxon>
    </lineage>
</organism>
<sequence length="790" mass="89121">MTAQTTQNFSLSGKIDSDKVNQMEINLFNSENKLIKTEIADSKGNFSFNDLASGNYSLKINRNGAENYKSENISVTGNTTLPSISLSEKVIEGVTITKAKPYIERQDGKMILNVENSIVSTGNSAFEVLEKAPGVKIDNNDNISLRGKGNLLVQIDGKNTPMNGTDLANYLRGIPSASVEKVEFITNPSSKYDAAGTSIINIKLKKDQRKGTNGSISTALGTGKYIKNNNSFSINHRNKKVNLFANYSFAYREFYNKLLLDRSFYENGDFKQAYVQDNFLKMNFRNHIAKVGMDYYMNDKNVLGFSVGFISNRFDPTSNNNTSILDNNYQPAGSSNTTSNNRDHWKNVSFNLNHKLKIDSLGSELTTDLDYINYSNTSLQNFITSNYDVNGNLSTSMPNPYHLKGDLGGNLNIYSLKSDLTKVFKKNWKLETGVKTSFVKADNDLQFFDASAGNLVLDESKTNHFIYEENINAAYGNLIKNWEKFKVNFGLRVENTNVTGNQITTNQVNKKNYTQLFPSAVFSYDLNDKNTVELNFSRRITRPTYKQLNPFKFYLDLTTYQAGNPDLNPQTTMNYEFTYSLSNKYFATLSYSKTKNNITDVLKPTVENGKIVVVQANENLSSASYFGLNLIAPVKVTKWWDMNNNANFYYGSYTGNISDTYIKNQGNFTFDLNSNNSFKLGNGFTAELTGNYKAKEVYAYMFLKPMWSLNIGAQKKFNNNSTLKFSFNDIFFTSNPEARNIYTSYIENFIVRRDTRVVTLSYTYNFGSSKNGQPRKTGGADDLKQRVGNG</sequence>
<feature type="compositionally biased region" description="Basic and acidic residues" evidence="4">
    <location>
        <begin position="778"/>
        <end position="790"/>
    </location>
</feature>
<comment type="subcellular location">
    <subcellularLocation>
        <location evidence="1">Cell outer membrane</location>
    </subcellularLocation>
</comment>
<evidence type="ECO:0000256" key="2">
    <source>
        <dbReference type="ARBA" id="ARBA00023136"/>
    </source>
</evidence>
<evidence type="ECO:0000259" key="5">
    <source>
        <dbReference type="Pfam" id="PF14905"/>
    </source>
</evidence>
<keyword evidence="7" id="KW-1185">Reference proteome</keyword>
<dbReference type="Gene3D" id="2.40.170.20">
    <property type="entry name" value="TonB-dependent receptor, beta-barrel domain"/>
    <property type="match status" value="1"/>
</dbReference>
<evidence type="ECO:0000256" key="1">
    <source>
        <dbReference type="ARBA" id="ARBA00004442"/>
    </source>
</evidence>
<evidence type="ECO:0000313" key="6">
    <source>
        <dbReference type="EMBL" id="GAA5097697.1"/>
    </source>
</evidence>